<keyword evidence="3" id="KW-1185">Reference proteome</keyword>
<feature type="region of interest" description="Disordered" evidence="1">
    <location>
        <begin position="547"/>
        <end position="588"/>
    </location>
</feature>
<feature type="compositionally biased region" description="Low complexity" evidence="1">
    <location>
        <begin position="759"/>
        <end position="776"/>
    </location>
</feature>
<protein>
    <recommendedName>
        <fullName evidence="4">Serine-threonine rich protein</fullName>
    </recommendedName>
</protein>
<feature type="region of interest" description="Disordered" evidence="1">
    <location>
        <begin position="749"/>
        <end position="848"/>
    </location>
</feature>
<dbReference type="Proteomes" id="UP000319257">
    <property type="component" value="Unassembled WGS sequence"/>
</dbReference>
<name>A0A507BKE1_9PEZI</name>
<evidence type="ECO:0000313" key="3">
    <source>
        <dbReference type="Proteomes" id="UP000319257"/>
    </source>
</evidence>
<organism evidence="2 3">
    <name type="scientific">Thyridium curvatum</name>
    <dbReference type="NCBI Taxonomy" id="1093900"/>
    <lineage>
        <taxon>Eukaryota</taxon>
        <taxon>Fungi</taxon>
        <taxon>Dikarya</taxon>
        <taxon>Ascomycota</taxon>
        <taxon>Pezizomycotina</taxon>
        <taxon>Sordariomycetes</taxon>
        <taxon>Sordariomycetidae</taxon>
        <taxon>Thyridiales</taxon>
        <taxon>Thyridiaceae</taxon>
        <taxon>Thyridium</taxon>
    </lineage>
</organism>
<feature type="region of interest" description="Disordered" evidence="1">
    <location>
        <begin position="603"/>
        <end position="715"/>
    </location>
</feature>
<dbReference type="GeneID" id="41979571"/>
<feature type="compositionally biased region" description="Polar residues" evidence="1">
    <location>
        <begin position="983"/>
        <end position="992"/>
    </location>
</feature>
<dbReference type="OrthoDB" id="3946750at2759"/>
<feature type="compositionally biased region" description="Basic and acidic residues" evidence="1">
    <location>
        <begin position="659"/>
        <end position="669"/>
    </location>
</feature>
<dbReference type="RefSeq" id="XP_030999272.1">
    <property type="nucleotide sequence ID" value="XM_031134930.1"/>
</dbReference>
<evidence type="ECO:0008006" key="4">
    <source>
        <dbReference type="Google" id="ProtNLM"/>
    </source>
</evidence>
<evidence type="ECO:0000313" key="2">
    <source>
        <dbReference type="EMBL" id="TPX17561.1"/>
    </source>
</evidence>
<feature type="compositionally biased region" description="Polar residues" evidence="1">
    <location>
        <begin position="828"/>
        <end position="838"/>
    </location>
</feature>
<proteinExistence type="predicted"/>
<dbReference type="STRING" id="1093900.A0A507BKE1"/>
<dbReference type="AlphaFoldDB" id="A0A507BKE1"/>
<comment type="caution">
    <text evidence="2">The sequence shown here is derived from an EMBL/GenBank/DDBJ whole genome shotgun (WGS) entry which is preliminary data.</text>
</comment>
<gene>
    <name evidence="2" type="ORF">E0L32_012124</name>
</gene>
<feature type="region of interest" description="Disordered" evidence="1">
    <location>
        <begin position="981"/>
        <end position="1008"/>
    </location>
</feature>
<feature type="region of interest" description="Disordered" evidence="1">
    <location>
        <begin position="216"/>
        <end position="235"/>
    </location>
</feature>
<dbReference type="EMBL" id="SKBQ01000138">
    <property type="protein sequence ID" value="TPX17561.1"/>
    <property type="molecule type" value="Genomic_DNA"/>
</dbReference>
<sequence length="1121" mass="123714">MLTTVSNGAPQARMLHLRTASLRILGPTSAALIRHRQQVRGFRFGFCSTPRQDYDLHREMRRHHRAIRQKYAENLHRKLSWEQPTQAKEVKQAFKQWARHYGQLKEARRYRTPSNPTGVRPGSNIEDVERGAMEHLFFGDRGSDQSKAFVFDHWTAPFQNLRNFFAHQQAQNTSQDYTSAEAYRRSKRFSSTGTAAPTTASADDFVIDPITNRRVPRVQSRASPVRETEDSDVPADFPFLATDAQKSQIAQEPIFYDGPPPAGELKQYKQVKIDEVQDGAQLSSGSEPVIEIPPSPEELKQYGQIKVDDISSNPAPLDTVVQDADLPPTAAELRQYGQVRIDNIDFAPEATVSHASETGHLRWKYTGVLSGAPPAESGIHNITAAMDAVPQPTKSSLNKAIEELKQYKPVMHNEDAQAEPSQQYSDLHKYKPVMTENDTILQQEAASPYEDLHKYTPVMYNEPDGKPPGYVEREIPPELHLYKPFLHNEPDGKAPEFDQPSYDPAELAKYQAVRWNEPDGQPLVTEQADKVDPAELAKYTAVRYNEPDGKPLDAVTEEPPAEELNKYGPVAYNEPDGKPKEADMPVDPVMEPVPEELEKYGPVAYNEGGRPVPLSEDVPTINEGEMPTAPEPELQKYGEPVKYNEPDGKPAAKASSVEDALREFDEHPENSWVAEASAPAEMTEESFEDVMGRLRKMSLKPAQETQPEEDLDSLRASDVRAAAGIATAAKPSSKDQMTGNFARDFPEEFAAKWTRGEPSASALTSTGSTSAVASAAQKSEPSTARTYASAAGLSRIEPSLDRQTKPFSRRKSKFTSMTAEERRLAQSDPYSTAPQGLETSYAEETEGQQTWPTFVKIYSGKTKQRDNKPPQQQQQVYKILAYDPSAQAVSTAETTSVVPDAASPLTPAEALLRLSNPTKFLPHFAPLRAQGFEIVSGKDDVLVFRKVRDADSPSSSSSEPQTTTTGSAEAEAALTQQEANTTIPAPSESNQLSSAASHPPPPAATAVNPIDMMGARRFASPTGYVNYEELSPLAAAAAAREEAPAFRSNIDVRREEPVFSGAREEQQWQRQQQRHRPRRARKVVKRVAVGAAWVAGISYALGVVGEYFRSGGADGLGPRGL</sequence>
<dbReference type="InParanoid" id="A0A507BKE1"/>
<accession>A0A507BKE1</accession>
<feature type="compositionally biased region" description="Low complexity" evidence="1">
    <location>
        <begin position="952"/>
        <end position="969"/>
    </location>
</feature>
<feature type="region of interest" description="Disordered" evidence="1">
    <location>
        <begin position="949"/>
        <end position="969"/>
    </location>
</feature>
<reference evidence="2 3" key="1">
    <citation type="submission" date="2019-06" db="EMBL/GenBank/DDBJ databases">
        <title>Draft genome sequence of the filamentous fungus Phialemoniopsis curvata isolated from diesel fuel.</title>
        <authorList>
            <person name="Varaljay V.A."/>
            <person name="Lyon W.J."/>
            <person name="Crouch A.L."/>
            <person name="Drake C.E."/>
            <person name="Hollomon J.M."/>
            <person name="Nadeau L.J."/>
            <person name="Nunn H.S."/>
            <person name="Stevenson B.S."/>
            <person name="Bojanowski C.L."/>
            <person name="Crookes-Goodson W.J."/>
        </authorList>
    </citation>
    <scope>NUCLEOTIDE SEQUENCE [LARGE SCALE GENOMIC DNA]</scope>
    <source>
        <strain evidence="2 3">D216</strain>
    </source>
</reference>
<feature type="compositionally biased region" description="Polar residues" evidence="1">
    <location>
        <begin position="777"/>
        <end position="786"/>
    </location>
</feature>
<evidence type="ECO:0000256" key="1">
    <source>
        <dbReference type="SAM" id="MobiDB-lite"/>
    </source>
</evidence>